<keyword evidence="4" id="KW-1185">Reference proteome</keyword>
<dbReference type="PANTHER" id="PTHR11786:SF0">
    <property type="entry name" value="ARYLAMINE N-ACETYLTRANSFERASE 4-RELATED"/>
    <property type="match status" value="1"/>
</dbReference>
<comment type="similarity">
    <text evidence="1 2">Belongs to the arylamine N-acetyltransferase family.</text>
</comment>
<organism evidence="3 4">
    <name type="scientific">Gordonia caeni</name>
    <dbReference type="NCBI Taxonomy" id="1007097"/>
    <lineage>
        <taxon>Bacteria</taxon>
        <taxon>Bacillati</taxon>
        <taxon>Actinomycetota</taxon>
        <taxon>Actinomycetes</taxon>
        <taxon>Mycobacteriales</taxon>
        <taxon>Gordoniaceae</taxon>
        <taxon>Gordonia</taxon>
    </lineage>
</organism>
<dbReference type="InterPro" id="IPR038765">
    <property type="entry name" value="Papain-like_cys_pep_sf"/>
</dbReference>
<evidence type="ECO:0000313" key="4">
    <source>
        <dbReference type="Proteomes" id="UP001418444"/>
    </source>
</evidence>
<gene>
    <name evidence="3" type="ORF">GCM10022231_35020</name>
</gene>
<name>A0ABP7PT27_9ACTN</name>
<dbReference type="SUPFAM" id="SSF54001">
    <property type="entry name" value="Cysteine proteinases"/>
    <property type="match status" value="1"/>
</dbReference>
<dbReference type="InterPro" id="IPR001447">
    <property type="entry name" value="Arylamine_N-AcTrfase"/>
</dbReference>
<dbReference type="PRINTS" id="PR01543">
    <property type="entry name" value="ANATRNSFRASE"/>
</dbReference>
<comment type="caution">
    <text evidence="3">The sequence shown here is derived from an EMBL/GenBank/DDBJ whole genome shotgun (WGS) entry which is preliminary data.</text>
</comment>
<proteinExistence type="inferred from homology"/>
<dbReference type="Proteomes" id="UP001418444">
    <property type="component" value="Unassembled WGS sequence"/>
</dbReference>
<dbReference type="Gene3D" id="3.30.2140.20">
    <property type="match status" value="2"/>
</dbReference>
<evidence type="ECO:0000256" key="1">
    <source>
        <dbReference type="ARBA" id="ARBA00006547"/>
    </source>
</evidence>
<dbReference type="EMBL" id="BAAAZW010000014">
    <property type="protein sequence ID" value="GAA3970564.1"/>
    <property type="molecule type" value="Genomic_DNA"/>
</dbReference>
<dbReference type="RefSeq" id="WP_344785936.1">
    <property type="nucleotide sequence ID" value="NZ_BAAAZW010000014.1"/>
</dbReference>
<evidence type="ECO:0000256" key="2">
    <source>
        <dbReference type="RuleBase" id="RU003452"/>
    </source>
</evidence>
<dbReference type="PANTHER" id="PTHR11786">
    <property type="entry name" value="N-HYDROXYARYLAMINE O-ACETYLTRANSFERASE"/>
    <property type="match status" value="1"/>
</dbReference>
<dbReference type="Pfam" id="PF00797">
    <property type="entry name" value="Acetyltransf_2"/>
    <property type="match status" value="1"/>
</dbReference>
<evidence type="ECO:0008006" key="5">
    <source>
        <dbReference type="Google" id="ProtNLM"/>
    </source>
</evidence>
<evidence type="ECO:0000313" key="3">
    <source>
        <dbReference type="EMBL" id="GAA3970564.1"/>
    </source>
</evidence>
<accession>A0ABP7PT27</accession>
<reference evidence="4" key="1">
    <citation type="journal article" date="2019" name="Int. J. Syst. Evol. Microbiol.">
        <title>The Global Catalogue of Microorganisms (GCM) 10K type strain sequencing project: providing services to taxonomists for standard genome sequencing and annotation.</title>
        <authorList>
            <consortium name="The Broad Institute Genomics Platform"/>
            <consortium name="The Broad Institute Genome Sequencing Center for Infectious Disease"/>
            <person name="Wu L."/>
            <person name="Ma J."/>
        </authorList>
    </citation>
    <scope>NUCLEOTIDE SEQUENCE [LARGE SCALE GENOMIC DNA]</scope>
    <source>
        <strain evidence="4">JCM 16923</strain>
    </source>
</reference>
<dbReference type="InterPro" id="IPR053710">
    <property type="entry name" value="Arylamine_NAT_domain_sf"/>
</dbReference>
<protein>
    <recommendedName>
        <fullName evidence="5">Arylamine N-acetyltransferase</fullName>
    </recommendedName>
</protein>
<sequence length="273" mass="28770">MSGDDATFPVGDYCARVGLIAADLGAEAPVELVHAVAGAQHRAIPFENLDIHRGDCVGVEPERLLARLIGARRGGICYQLNGLLALALEALGVPVQLWGARVDAGSGAGPGRALGHMAAVVRDGPQSWRLVDVGFGGEFVWRRVDPADPESLRIPVGTASYLLDPRDRPLSAFADMARWHSSSPQSRFTGSVICTLPTARGRTTLTGRPGAEGTLDYRLIRLRDGVRTEEPVTAAAATELLAGDFGMPGAVAPAVSRVVDHENRQSVGNGSPR</sequence>